<dbReference type="Pfam" id="PF07980">
    <property type="entry name" value="SusD_RagB"/>
    <property type="match status" value="1"/>
</dbReference>
<accession>A0A412IP03</accession>
<protein>
    <submittedName>
        <fullName evidence="9">RagB/SusD family nutrient uptake outer membrane protein</fullName>
    </submittedName>
</protein>
<evidence type="ECO:0000259" key="7">
    <source>
        <dbReference type="Pfam" id="PF07980"/>
    </source>
</evidence>
<comment type="caution">
    <text evidence="9">The sequence shown here is derived from an EMBL/GenBank/DDBJ whole genome shotgun (WGS) entry which is preliminary data.</text>
</comment>
<dbReference type="InterPro" id="IPR012944">
    <property type="entry name" value="SusD_RagB_dom"/>
</dbReference>
<evidence type="ECO:0000256" key="4">
    <source>
        <dbReference type="ARBA" id="ARBA00023136"/>
    </source>
</evidence>
<dbReference type="InterPro" id="IPR011990">
    <property type="entry name" value="TPR-like_helical_dom_sf"/>
</dbReference>
<feature type="signal peptide" evidence="6">
    <location>
        <begin position="1"/>
        <end position="23"/>
    </location>
</feature>
<gene>
    <name evidence="9" type="ORF">DWX97_00780</name>
</gene>
<keyword evidence="3 6" id="KW-0732">Signal</keyword>
<sequence length="638" mass="73107">MKHYKFIALLISACMAFSCTGMLDEDPTHRGTAETFYSTPDGLNAAVIACYSSLRLVHKDKTLYMTGTDIISNSASRVISTNSVFTSVNEYGQDLDANNKVVYTMWQNLYKGINICNLTLINGQKTVPDETMSEQLKQTRLAEATFIRSLYYYYLVQQFGDVPYMIEPVSEVITTAERTPEETIMNDIIEKMEESIKSLPENPEAWGRITKGAGLTLLSKLYLARGYKTYKHKDDFSKAAQYADEVINSQKYALLTGPDGFEKLFWYNRGSYNNPKGIIPVQTNNEKNSEIILSIQFHDQQNGSIFDESIGTAKTNYGNNSHYIFRGYSSFPGMDDRPLHINYHLGSLCETPFIYYLYGYDGNMSRYKEYNAQKTDQAFDFKGSYTLDKRFDGTFDRLFITAANVNASKLQKAGRITALNRKTASYTISAGDTCLFIPRPGERWPQDKIDASRYTVVNDNYWYYGKVDIPIAGGNTETTDALAVRPFIKKFMEEGFYYEFTGSRDMFMFRLGEVYLLAAEAYLQSNNLTKALERVNTIRRRASGARDLTIPSELDVTSNDLDIDFILDERARELFGEELRWLELKRTGKLVERTLRCNMQAGHENAKYLNENHNLRPLPYQWFIRLSNHDEIKQNPGY</sequence>
<dbReference type="InterPro" id="IPR033985">
    <property type="entry name" value="SusD-like_N"/>
</dbReference>
<evidence type="ECO:0000313" key="10">
    <source>
        <dbReference type="Proteomes" id="UP000283341"/>
    </source>
</evidence>
<evidence type="ECO:0000256" key="2">
    <source>
        <dbReference type="ARBA" id="ARBA00006275"/>
    </source>
</evidence>
<dbReference type="Proteomes" id="UP000283341">
    <property type="component" value="Unassembled WGS sequence"/>
</dbReference>
<evidence type="ECO:0000256" key="6">
    <source>
        <dbReference type="SAM" id="SignalP"/>
    </source>
</evidence>
<evidence type="ECO:0000256" key="5">
    <source>
        <dbReference type="ARBA" id="ARBA00023237"/>
    </source>
</evidence>
<dbReference type="Pfam" id="PF14322">
    <property type="entry name" value="SusD-like_3"/>
    <property type="match status" value="1"/>
</dbReference>
<reference evidence="9 10" key="1">
    <citation type="submission" date="2018-08" db="EMBL/GenBank/DDBJ databases">
        <title>A genome reference for cultivated species of the human gut microbiota.</title>
        <authorList>
            <person name="Zou Y."/>
            <person name="Xue W."/>
            <person name="Luo G."/>
        </authorList>
    </citation>
    <scope>NUCLEOTIDE SEQUENCE [LARGE SCALE GENOMIC DNA]</scope>
    <source>
        <strain evidence="9 10">AF22-3AC</strain>
    </source>
</reference>
<feature type="domain" description="RagB/SusD" evidence="7">
    <location>
        <begin position="290"/>
        <end position="638"/>
    </location>
</feature>
<comment type="subcellular location">
    <subcellularLocation>
        <location evidence="1">Cell outer membrane</location>
    </subcellularLocation>
</comment>
<dbReference type="PROSITE" id="PS51257">
    <property type="entry name" value="PROKAR_LIPOPROTEIN"/>
    <property type="match status" value="1"/>
</dbReference>
<dbReference type="SUPFAM" id="SSF48452">
    <property type="entry name" value="TPR-like"/>
    <property type="match status" value="1"/>
</dbReference>
<evidence type="ECO:0000259" key="8">
    <source>
        <dbReference type="Pfam" id="PF14322"/>
    </source>
</evidence>
<evidence type="ECO:0000313" key="9">
    <source>
        <dbReference type="EMBL" id="RGS39847.1"/>
    </source>
</evidence>
<feature type="chain" id="PRO_5019105951" evidence="6">
    <location>
        <begin position="24"/>
        <end position="638"/>
    </location>
</feature>
<dbReference type="GO" id="GO:0009279">
    <property type="term" value="C:cell outer membrane"/>
    <property type="evidence" value="ECO:0007669"/>
    <property type="project" value="UniProtKB-SubCell"/>
</dbReference>
<proteinExistence type="inferred from homology"/>
<dbReference type="EMBL" id="QRVJ01000001">
    <property type="protein sequence ID" value="RGS39847.1"/>
    <property type="molecule type" value="Genomic_DNA"/>
</dbReference>
<dbReference type="RefSeq" id="WP_118401535.1">
    <property type="nucleotide sequence ID" value="NZ_JADNFX010000013.1"/>
</dbReference>
<organism evidence="9 10">
    <name type="scientific">Bacteroides cellulosilyticus</name>
    <dbReference type="NCBI Taxonomy" id="246787"/>
    <lineage>
        <taxon>Bacteria</taxon>
        <taxon>Pseudomonadati</taxon>
        <taxon>Bacteroidota</taxon>
        <taxon>Bacteroidia</taxon>
        <taxon>Bacteroidales</taxon>
        <taxon>Bacteroidaceae</taxon>
        <taxon>Bacteroides</taxon>
    </lineage>
</organism>
<evidence type="ECO:0000256" key="1">
    <source>
        <dbReference type="ARBA" id="ARBA00004442"/>
    </source>
</evidence>
<evidence type="ECO:0000256" key="3">
    <source>
        <dbReference type="ARBA" id="ARBA00022729"/>
    </source>
</evidence>
<dbReference type="Gene3D" id="1.25.40.390">
    <property type="match status" value="1"/>
</dbReference>
<comment type="similarity">
    <text evidence="2">Belongs to the SusD family.</text>
</comment>
<dbReference type="AlphaFoldDB" id="A0A412IP03"/>
<keyword evidence="4" id="KW-0472">Membrane</keyword>
<name>A0A412IP03_9BACE</name>
<keyword evidence="5" id="KW-0998">Cell outer membrane</keyword>
<feature type="domain" description="SusD-like N-terminal" evidence="8">
    <location>
        <begin position="75"/>
        <end position="223"/>
    </location>
</feature>